<dbReference type="Proteomes" id="UP000037035">
    <property type="component" value="Unassembled WGS sequence"/>
</dbReference>
<accession>A0A0L6VQU2</accession>
<evidence type="ECO:0000313" key="2">
    <source>
        <dbReference type="EMBL" id="KNZ63061.1"/>
    </source>
</evidence>
<dbReference type="EMBL" id="LAVV01002143">
    <property type="protein sequence ID" value="KNZ63061.1"/>
    <property type="molecule type" value="Genomic_DNA"/>
</dbReference>
<keyword evidence="3" id="KW-1185">Reference proteome</keyword>
<evidence type="ECO:0000256" key="1">
    <source>
        <dbReference type="SAM" id="MobiDB-lite"/>
    </source>
</evidence>
<sequence length="84" mass="9348">MAIFLQKSQSPRKIPLTETPAQQRGPSLWFAKSTSQTRRTVGLEPTIWGIEDSLLTLPTSATLTFPLPPTDRPGLPYKLCKHMA</sequence>
<protein>
    <submittedName>
        <fullName evidence="2">Uncharacterized protein</fullName>
    </submittedName>
</protein>
<feature type="region of interest" description="Disordered" evidence="1">
    <location>
        <begin position="1"/>
        <end position="26"/>
    </location>
</feature>
<evidence type="ECO:0000313" key="3">
    <source>
        <dbReference type="Proteomes" id="UP000037035"/>
    </source>
</evidence>
<feature type="compositionally biased region" description="Polar residues" evidence="1">
    <location>
        <begin position="1"/>
        <end position="11"/>
    </location>
</feature>
<dbReference type="AlphaFoldDB" id="A0A0L6VQU2"/>
<gene>
    <name evidence="2" type="ORF">VP01_1192g5</name>
</gene>
<proteinExistence type="predicted"/>
<comment type="caution">
    <text evidence="2">The sequence shown here is derived from an EMBL/GenBank/DDBJ whole genome shotgun (WGS) entry which is preliminary data.</text>
</comment>
<name>A0A0L6VQU2_9BASI</name>
<reference evidence="2 3" key="1">
    <citation type="submission" date="2015-08" db="EMBL/GenBank/DDBJ databases">
        <title>Next Generation Sequencing and Analysis of the Genome of Puccinia sorghi L Schw, the Causal Agent of Maize Common Rust.</title>
        <authorList>
            <person name="Rochi L."/>
            <person name="Burguener G."/>
            <person name="Darino M."/>
            <person name="Turjanski A."/>
            <person name="Kreff E."/>
            <person name="Dieguez M.J."/>
            <person name="Sacco F."/>
        </authorList>
    </citation>
    <scope>NUCLEOTIDE SEQUENCE [LARGE SCALE GENOMIC DNA]</scope>
    <source>
        <strain evidence="2 3">RO10H11247</strain>
    </source>
</reference>
<dbReference type="VEuPathDB" id="FungiDB:VP01_1192g5"/>
<organism evidence="2 3">
    <name type="scientific">Puccinia sorghi</name>
    <dbReference type="NCBI Taxonomy" id="27349"/>
    <lineage>
        <taxon>Eukaryota</taxon>
        <taxon>Fungi</taxon>
        <taxon>Dikarya</taxon>
        <taxon>Basidiomycota</taxon>
        <taxon>Pucciniomycotina</taxon>
        <taxon>Pucciniomycetes</taxon>
        <taxon>Pucciniales</taxon>
        <taxon>Pucciniaceae</taxon>
        <taxon>Puccinia</taxon>
    </lineage>
</organism>